<proteinExistence type="predicted"/>
<dbReference type="EMBL" id="CP014871">
    <property type="protein sequence ID" value="ANA43901.1"/>
    <property type="molecule type" value="Genomic_DNA"/>
</dbReference>
<feature type="domain" description="Plasmid partition protein putative C-terminal" evidence="2">
    <location>
        <begin position="131"/>
        <end position="181"/>
    </location>
</feature>
<feature type="domain" description="Plasmid partition protein putative N-terminal" evidence="1">
    <location>
        <begin position="20"/>
        <end position="124"/>
    </location>
</feature>
<reference evidence="3 4" key="1">
    <citation type="journal article" date="1990" name="Mol. Microbiol.">
        <title>The variable antigens Vmp7 and Vmp21 of the relapsing fever bacterium Borrelia hermsii are structurally analogous to the VSG proteins of the African trypanosome.</title>
        <authorList>
            <person name="Burman N."/>
            <person name="Bergstroem S."/>
            <person name="Restrepo B.I."/>
            <person name="Barbour A.G."/>
        </authorList>
    </citation>
    <scope>NUCLEOTIDE SEQUENCE [LARGE SCALE GENOMIC DNA]</scope>
    <source>
        <strain evidence="3 4">HS1</strain>
    </source>
</reference>
<keyword evidence="4" id="KW-1185">Reference proteome</keyword>
<organism evidence="3 4">
    <name type="scientific">Borrelia hermsii HS1</name>
    <dbReference type="NCBI Taxonomy" id="1867252"/>
    <lineage>
        <taxon>Bacteria</taxon>
        <taxon>Pseudomonadati</taxon>
        <taxon>Spirochaetota</taxon>
        <taxon>Spirochaetia</taxon>
        <taxon>Spirochaetales</taxon>
        <taxon>Borreliaceae</taxon>
        <taxon>Borrelia</taxon>
    </lineage>
</organism>
<reference evidence="3 4" key="6">
    <citation type="journal article" date="1994" name="Mol. Microbiol.">
        <title>Activation of a vmp pseudogene in Borrelia hermsii: an alternate mechanism of antigenic variation during relapsing fever.</title>
        <authorList>
            <person name="Restrepo B.I."/>
            <person name="Carter C.J."/>
            <person name="Barbour A.G."/>
        </authorList>
    </citation>
    <scope>NUCLEOTIDE SEQUENCE [LARGE SCALE GENOMIC DNA]</scope>
    <source>
        <strain evidence="3 4">HS1</strain>
    </source>
</reference>
<dbReference type="InterPro" id="IPR058550">
    <property type="entry name" value="Plasmid_parti_N"/>
</dbReference>
<reference evidence="3 4" key="8">
    <citation type="journal article" date="2006" name="Mol. Microbiol.">
        <title>Antigenic variation by Borrelia hermsii occurs through recombination between extragenic repetitive elements on linear plasmids.</title>
        <authorList>
            <person name="Dai Q."/>
            <person name="Restrepo B.I."/>
            <person name="Porcella S.F."/>
            <person name="Raffel S.J."/>
            <person name="Schwan T.G."/>
            <person name="Barbour A.G."/>
        </authorList>
    </citation>
    <scope>NUCLEOTIDE SEQUENCE [LARGE SCALE GENOMIC DNA]</scope>
    <source>
        <strain evidence="3 4">HS1</strain>
    </source>
</reference>
<evidence type="ECO:0000313" key="3">
    <source>
        <dbReference type="EMBL" id="ANA43901.1"/>
    </source>
</evidence>
<sequence>MKKNKFKLNKRIIEKDTSLQKNTNDINIQIYEKLKAKLKINLKEDIYNKIETMKILKEINDKKLFKLDGYKNFSSFIKNYNLARTQVYAYLTIAEGLNNNLINEESIITKGIMNTYFFLSAKETENKQKTSNLIKSIKLQFKNQDAYNFYKTNPKFTCFLMEKIFTKDKEYIEKTKKDFEKCMIQPKKKT</sequence>
<evidence type="ECO:0000313" key="4">
    <source>
        <dbReference type="Proteomes" id="UP000078430"/>
    </source>
</evidence>
<evidence type="ECO:0000259" key="1">
    <source>
        <dbReference type="Pfam" id="PF01672"/>
    </source>
</evidence>
<reference evidence="3 4" key="4">
    <citation type="journal article" date="1991" name="Mol. Microbiol.">
        <title>Variable antigen genes of the relapsing fever agent Borrelia hermsii are activated by promoter addition.</title>
        <authorList>
            <person name="Barbour A.G."/>
            <person name="Burman N."/>
            <person name="Carter C.J."/>
            <person name="Kitten T."/>
            <person name="Bergstroem S."/>
        </authorList>
    </citation>
    <scope>NUCLEOTIDE SEQUENCE [LARGE SCALE GENOMIC DNA]</scope>
    <source>
        <strain evidence="3 4">HS1</strain>
    </source>
</reference>
<reference evidence="3 4" key="9">
    <citation type="journal article" date="2016" name="Genome Announc.">
        <title>Chromosome and Plasmids of the Tick-Borne Relapsing Fever Agent Borrelia hermsii.</title>
        <authorList>
            <person name="Barbour A.G."/>
        </authorList>
    </citation>
    <scope>NUCLEOTIDE SEQUENCE [LARGE SCALE GENOMIC DNA]</scope>
    <source>
        <strain evidence="3 4">HS1</strain>
    </source>
</reference>
<dbReference type="NCBIfam" id="NF033725">
    <property type="entry name" value="borfam_49"/>
    <property type="match status" value="1"/>
</dbReference>
<gene>
    <name evidence="3" type="ORF">AXX13_E12</name>
</gene>
<protein>
    <submittedName>
        <fullName evidence="3">PF-49-type plasmid partition protein</fullName>
    </submittedName>
</protein>
<geneLocation type="plasmid" evidence="3 4">
    <name>lpE27</name>
</geneLocation>
<evidence type="ECO:0000259" key="2">
    <source>
        <dbReference type="Pfam" id="PF25882"/>
    </source>
</evidence>
<dbReference type="InterPro" id="IPR002596">
    <property type="entry name" value="Plasmid_parti"/>
</dbReference>
<reference evidence="3 4" key="3">
    <citation type="journal article" date="1991" name="Infect. Immun.">
        <title>Tandem insertion sequence-like elements define the expression site for variable antigen genes of Borrelia hermsii.</title>
        <authorList>
            <person name="Barbour A.G."/>
            <person name="Carter C.J."/>
            <person name="Burman N."/>
            <person name="Freitag C.S."/>
            <person name="Garon C.F."/>
            <person name="Bergstrom S."/>
        </authorList>
    </citation>
    <scope>NUCLEOTIDE SEQUENCE [LARGE SCALE GENOMIC DNA]</scope>
    <source>
        <strain evidence="3 4">HS1</strain>
    </source>
</reference>
<dbReference type="InterPro" id="IPR058551">
    <property type="entry name" value="Plasmid_parti_C"/>
</dbReference>
<accession>A0A3Q8A646</accession>
<dbReference type="RefSeq" id="WP_015633318.1">
    <property type="nucleotide sequence ID" value="NZ_CP014871.1"/>
</dbReference>
<reference evidence="3 4" key="2">
    <citation type="journal article" date="1990" name="Proc. Natl. Acad. Sci. U.S.A.">
        <title>Juxtaposition of expressed variable antigen genes with a conserved telomere in the bacterium Borrelia hermsii.</title>
        <authorList>
            <person name="Kitten T."/>
            <person name="Barbour A.G."/>
        </authorList>
    </citation>
    <scope>NUCLEOTIDE SEQUENCE [LARGE SCALE GENOMIC DNA]</scope>
    <source>
        <strain evidence="3 4">HS1</strain>
    </source>
</reference>
<dbReference type="Pfam" id="PF01672">
    <property type="entry name" value="Plasmid_parti_N"/>
    <property type="match status" value="1"/>
</dbReference>
<reference evidence="3 4" key="5">
    <citation type="journal article" date="1992" name="Mol. Microbiol.">
        <title>Subtelomeric expression regions of Borrelia hermsii linear plasmids are highly polymorphic.</title>
        <authorList>
            <person name="Restrepo B.I."/>
            <person name="Kitten T."/>
            <person name="Carter C.J."/>
            <person name="Infante D."/>
            <person name="Barbour A.G."/>
        </authorList>
    </citation>
    <scope>NUCLEOTIDE SEQUENCE [LARGE SCALE GENOMIC DNA]</scope>
    <source>
        <strain evidence="3 4">HS1</strain>
    </source>
</reference>
<reference evidence="3 4" key="7">
    <citation type="journal article" date="1999" name="Mol. Microbiol.">
        <title>The extended promoters for two outer membrane lipoprotein genes of Borrelia spp. uniquely include a T-rich region.</title>
        <authorList>
            <person name="Sohaskey C.D."/>
            <person name="Zuckert W.R."/>
            <person name="Barbour A.G."/>
        </authorList>
    </citation>
    <scope>NUCLEOTIDE SEQUENCE [LARGE SCALE GENOMIC DNA]</scope>
    <source>
        <strain evidence="3 4">HS1</strain>
    </source>
</reference>
<dbReference type="Proteomes" id="UP000078430">
    <property type="component" value="Plasmid lpE27"/>
</dbReference>
<name>A0A3Q8A646_BORHE</name>
<keyword evidence="3" id="KW-0614">Plasmid</keyword>
<dbReference type="Pfam" id="PF25882">
    <property type="entry name" value="Plasmid_parti_C"/>
    <property type="match status" value="1"/>
</dbReference>